<reference evidence="1 2" key="1">
    <citation type="submission" date="2016-10" db="EMBL/GenBank/DDBJ databases">
        <title>Genome sequence of the ascomycete fungus Penicillium subrubescens.</title>
        <authorList>
            <person name="De Vries R.P."/>
            <person name="Peng M."/>
            <person name="Dilokpimol A."/>
            <person name="Hilden K."/>
            <person name="Makela M.R."/>
            <person name="Grigoriev I."/>
            <person name="Riley R."/>
            <person name="Granchi Z."/>
        </authorList>
    </citation>
    <scope>NUCLEOTIDE SEQUENCE [LARGE SCALE GENOMIC DNA]</scope>
    <source>
        <strain evidence="1 2">CBS 132785</strain>
    </source>
</reference>
<proteinExistence type="predicted"/>
<gene>
    <name evidence="1" type="ORF">PENSUB_8758</name>
</gene>
<evidence type="ECO:0000313" key="1">
    <source>
        <dbReference type="EMBL" id="OKO98841.1"/>
    </source>
</evidence>
<protein>
    <submittedName>
        <fullName evidence="1">Uncharacterized protein</fullName>
    </submittedName>
</protein>
<evidence type="ECO:0000313" key="2">
    <source>
        <dbReference type="Proteomes" id="UP000186955"/>
    </source>
</evidence>
<name>A0A1Q5TF64_9EURO</name>
<keyword evidence="2" id="KW-1185">Reference proteome</keyword>
<dbReference type="EMBL" id="MNBE01000665">
    <property type="protein sequence ID" value="OKO98841.1"/>
    <property type="molecule type" value="Genomic_DNA"/>
</dbReference>
<organism evidence="1 2">
    <name type="scientific">Penicillium subrubescens</name>
    <dbReference type="NCBI Taxonomy" id="1316194"/>
    <lineage>
        <taxon>Eukaryota</taxon>
        <taxon>Fungi</taxon>
        <taxon>Dikarya</taxon>
        <taxon>Ascomycota</taxon>
        <taxon>Pezizomycotina</taxon>
        <taxon>Eurotiomycetes</taxon>
        <taxon>Eurotiomycetidae</taxon>
        <taxon>Eurotiales</taxon>
        <taxon>Aspergillaceae</taxon>
        <taxon>Penicillium</taxon>
    </lineage>
</organism>
<dbReference type="AlphaFoldDB" id="A0A1Q5TF64"/>
<comment type="caution">
    <text evidence="1">The sequence shown here is derived from an EMBL/GenBank/DDBJ whole genome shotgun (WGS) entry which is preliminary data.</text>
</comment>
<accession>A0A1Q5TF64</accession>
<dbReference type="Proteomes" id="UP000186955">
    <property type="component" value="Unassembled WGS sequence"/>
</dbReference>
<sequence length="49" mass="5882">MSTIQFVMFVAEIVNLVGIKRRQTHWFFNFGGIQLHWYIEPKFEPPSIK</sequence>